<dbReference type="Proteomes" id="UP000887574">
    <property type="component" value="Unplaced"/>
</dbReference>
<keyword evidence="5" id="KW-0808">Transferase</keyword>
<evidence type="ECO:0000256" key="7">
    <source>
        <dbReference type="ARBA" id="ARBA00022840"/>
    </source>
</evidence>
<dbReference type="InterPro" id="IPR056749">
    <property type="entry name" value="Citrate_synth_N"/>
</dbReference>
<evidence type="ECO:0000259" key="10">
    <source>
        <dbReference type="Pfam" id="PF16114"/>
    </source>
</evidence>
<comment type="subcellular location">
    <subcellularLocation>
        <location evidence="1">Cytoplasm</location>
    </subcellularLocation>
</comment>
<dbReference type="SUPFAM" id="SSF56059">
    <property type="entry name" value="Glutathione synthetase ATP-binding domain-like"/>
    <property type="match status" value="1"/>
</dbReference>
<dbReference type="GO" id="GO:0005524">
    <property type="term" value="F:ATP binding"/>
    <property type="evidence" value="ECO:0007669"/>
    <property type="project" value="UniProtKB-KW"/>
</dbReference>
<keyword evidence="7" id="KW-0067">ATP-binding</keyword>
<dbReference type="Pfam" id="PF16114">
    <property type="entry name" value="Citrate_bind"/>
    <property type="match status" value="1"/>
</dbReference>
<dbReference type="GO" id="GO:0006629">
    <property type="term" value="P:lipid metabolic process"/>
    <property type="evidence" value="ECO:0007669"/>
    <property type="project" value="UniProtKB-KW"/>
</dbReference>
<dbReference type="Pfam" id="PF24948">
    <property type="entry name" value="Citrate_synth_N"/>
    <property type="match status" value="1"/>
</dbReference>
<feature type="domain" description="ATP-citrate synthase ATP-grasp" evidence="11">
    <location>
        <begin position="93"/>
        <end position="208"/>
    </location>
</feature>
<evidence type="ECO:0000313" key="13">
    <source>
        <dbReference type="WBParaSite" id="jg1313"/>
    </source>
</evidence>
<keyword evidence="3" id="KW-0963">Cytoplasm</keyword>
<dbReference type="InterPro" id="IPR016102">
    <property type="entry name" value="Succinyl-CoA_synth-like"/>
</dbReference>
<evidence type="ECO:0000256" key="2">
    <source>
        <dbReference type="ARBA" id="ARBA00012639"/>
    </source>
</evidence>
<keyword evidence="6" id="KW-0547">Nucleotide-binding</keyword>
<dbReference type="Gene3D" id="3.30.470.110">
    <property type="match status" value="1"/>
</dbReference>
<evidence type="ECO:0000256" key="3">
    <source>
        <dbReference type="ARBA" id="ARBA00022490"/>
    </source>
</evidence>
<dbReference type="InterPro" id="IPR032263">
    <property type="entry name" value="Citrate-bd"/>
</dbReference>
<sequence>MSAKAVSEFSGKELLYQNLNHIAALAKPYAVKLDEHSDFTAAIADCEWIAKEGQGVIKPDQLIKDEESMDWQICSGRQDHRTVVLLHNGAIEHHTAKEELYVAIYSKMGEDVILFYEQGGVEIGDVDSKARQLVVPVQLNDNEMALSTKDLTTCIVVEFIKELYEVYKSNHFTYLEINPLVVSKGKIFILDLAAKLDETAAFLCSEKWKMRNGEPVEFPAPFGRDLSEEEKPCLDHGRWRRCSVVFTDTVCDLGGASELANYGEYSGDPSESQTFEYAKTILTLMTEGKPHPKGKVLIIGGSIANFTNVAATFKGIIRAMETLSNYQGGLRKLKEADPEKNTGGTVSRQASSPAVNGGTTPQYNLASQAPFFS</sequence>
<dbReference type="GO" id="GO:0005737">
    <property type="term" value="C:cytoplasm"/>
    <property type="evidence" value="ECO:0007669"/>
    <property type="project" value="UniProtKB-SubCell"/>
</dbReference>
<evidence type="ECO:0000256" key="8">
    <source>
        <dbReference type="ARBA" id="ARBA00023098"/>
    </source>
</evidence>
<evidence type="ECO:0000259" key="11">
    <source>
        <dbReference type="Pfam" id="PF24948"/>
    </source>
</evidence>
<dbReference type="Gene3D" id="3.40.50.261">
    <property type="entry name" value="Succinyl-CoA synthetase domains"/>
    <property type="match status" value="1"/>
</dbReference>
<keyword evidence="8" id="KW-0443">Lipid metabolism</keyword>
<evidence type="ECO:0000256" key="6">
    <source>
        <dbReference type="ARBA" id="ARBA00022741"/>
    </source>
</evidence>
<protein>
    <recommendedName>
        <fullName evidence="2">ATP citrate synthase</fullName>
        <ecNumber evidence="2">2.3.3.8</ecNumber>
    </recommendedName>
</protein>
<evidence type="ECO:0000256" key="9">
    <source>
        <dbReference type="SAM" id="MobiDB-lite"/>
    </source>
</evidence>
<accession>A0A915CWM7</accession>
<reference evidence="13" key="1">
    <citation type="submission" date="2022-11" db="UniProtKB">
        <authorList>
            <consortium name="WormBaseParasite"/>
        </authorList>
    </citation>
    <scope>IDENTIFICATION</scope>
</reference>
<dbReference type="GO" id="GO:0003878">
    <property type="term" value="F:ATP citrate synthase activity"/>
    <property type="evidence" value="ECO:0007669"/>
    <property type="project" value="UniProtKB-EC"/>
</dbReference>
<evidence type="ECO:0000256" key="4">
    <source>
        <dbReference type="ARBA" id="ARBA00022516"/>
    </source>
</evidence>
<keyword evidence="4" id="KW-0444">Lipid biosynthesis</keyword>
<proteinExistence type="predicted"/>
<organism evidence="12 13">
    <name type="scientific">Ditylenchus dipsaci</name>
    <dbReference type="NCBI Taxonomy" id="166011"/>
    <lineage>
        <taxon>Eukaryota</taxon>
        <taxon>Metazoa</taxon>
        <taxon>Ecdysozoa</taxon>
        <taxon>Nematoda</taxon>
        <taxon>Chromadorea</taxon>
        <taxon>Rhabditida</taxon>
        <taxon>Tylenchina</taxon>
        <taxon>Tylenchomorpha</taxon>
        <taxon>Sphaerularioidea</taxon>
        <taxon>Anguinidae</taxon>
        <taxon>Anguininae</taxon>
        <taxon>Ditylenchus</taxon>
    </lineage>
</organism>
<dbReference type="EC" id="2.3.3.8" evidence="2"/>
<dbReference type="WBParaSite" id="jg1313">
    <property type="protein sequence ID" value="jg1313"/>
    <property type="gene ID" value="jg1313"/>
</dbReference>
<evidence type="ECO:0000313" key="12">
    <source>
        <dbReference type="Proteomes" id="UP000887574"/>
    </source>
</evidence>
<evidence type="ECO:0000256" key="1">
    <source>
        <dbReference type="ARBA" id="ARBA00004496"/>
    </source>
</evidence>
<dbReference type="SUPFAM" id="SSF52210">
    <property type="entry name" value="Succinyl-CoA synthetase domains"/>
    <property type="match status" value="1"/>
</dbReference>
<dbReference type="AlphaFoldDB" id="A0A915CWM7"/>
<keyword evidence="12" id="KW-1185">Reference proteome</keyword>
<feature type="compositionally biased region" description="Polar residues" evidence="9">
    <location>
        <begin position="342"/>
        <end position="363"/>
    </location>
</feature>
<evidence type="ECO:0000256" key="5">
    <source>
        <dbReference type="ARBA" id="ARBA00022679"/>
    </source>
</evidence>
<feature type="domain" description="ATP-citrate synthase citrate-binding" evidence="10">
    <location>
        <begin position="243"/>
        <end position="324"/>
    </location>
</feature>
<name>A0A915CWM7_9BILA</name>
<feature type="region of interest" description="Disordered" evidence="9">
    <location>
        <begin position="334"/>
        <end position="363"/>
    </location>
</feature>